<keyword evidence="11" id="KW-0472">Membrane</keyword>
<evidence type="ECO:0000256" key="7">
    <source>
        <dbReference type="ARBA" id="ARBA00022771"/>
    </source>
</evidence>
<protein>
    <recommendedName>
        <fullName evidence="13">Peroxin-12</fullName>
    </recommendedName>
</protein>
<evidence type="ECO:0000256" key="12">
    <source>
        <dbReference type="ARBA" id="ARBA00023140"/>
    </source>
</evidence>
<keyword evidence="10" id="KW-1133">Transmembrane helix</keyword>
<evidence type="ECO:0000259" key="14">
    <source>
        <dbReference type="Pfam" id="PF04757"/>
    </source>
</evidence>
<evidence type="ECO:0000256" key="3">
    <source>
        <dbReference type="ARBA" id="ARBA00008704"/>
    </source>
</evidence>
<reference evidence="16" key="1">
    <citation type="journal article" date="2023" name="Commun. Biol.">
        <title>Genome analysis of Parmales, the sister group of diatoms, reveals the evolutionary specialization of diatoms from phago-mixotrophs to photoautotrophs.</title>
        <authorList>
            <person name="Ban H."/>
            <person name="Sato S."/>
            <person name="Yoshikawa S."/>
            <person name="Yamada K."/>
            <person name="Nakamura Y."/>
            <person name="Ichinomiya M."/>
            <person name="Sato N."/>
            <person name="Blanc-Mathieu R."/>
            <person name="Endo H."/>
            <person name="Kuwata A."/>
            <person name="Ogata H."/>
        </authorList>
    </citation>
    <scope>NUCLEOTIDE SEQUENCE [LARGE SCALE GENOMIC DNA]</scope>
    <source>
        <strain evidence="16">NIES 3699</strain>
    </source>
</reference>
<evidence type="ECO:0000256" key="6">
    <source>
        <dbReference type="ARBA" id="ARBA00022723"/>
    </source>
</evidence>
<comment type="subcellular location">
    <subcellularLocation>
        <location evidence="1">Peroxisome membrane</location>
        <topology evidence="1">Multi-pass membrane protein</topology>
    </subcellularLocation>
</comment>
<accession>A0A9W7ET07</accession>
<dbReference type="Proteomes" id="UP001165160">
    <property type="component" value="Unassembled WGS sequence"/>
</dbReference>
<dbReference type="Gene3D" id="3.30.40.10">
    <property type="entry name" value="Zinc/RING finger domain, C3HC4 (zinc finger)"/>
    <property type="match status" value="1"/>
</dbReference>
<comment type="similarity">
    <text evidence="3">Belongs to the pex2/pex10/pex12 family.</text>
</comment>
<dbReference type="GO" id="GO:0006513">
    <property type="term" value="P:protein monoubiquitination"/>
    <property type="evidence" value="ECO:0007669"/>
    <property type="project" value="TreeGrafter"/>
</dbReference>
<proteinExistence type="inferred from homology"/>
<comment type="caution">
    <text evidence="15">The sequence shown here is derived from an EMBL/GenBank/DDBJ whole genome shotgun (WGS) entry which is preliminary data.</text>
</comment>
<dbReference type="Pfam" id="PF04757">
    <property type="entry name" value="Pex2_Pex12"/>
    <property type="match status" value="1"/>
</dbReference>
<dbReference type="PANTHER" id="PTHR12888">
    <property type="entry name" value="PEROXISOME ASSEMBLY PROTEIN 12 PEROXIN-12"/>
    <property type="match status" value="1"/>
</dbReference>
<organism evidence="15 16">
    <name type="scientific">Triparma verrucosa</name>
    <dbReference type="NCBI Taxonomy" id="1606542"/>
    <lineage>
        <taxon>Eukaryota</taxon>
        <taxon>Sar</taxon>
        <taxon>Stramenopiles</taxon>
        <taxon>Ochrophyta</taxon>
        <taxon>Bolidophyceae</taxon>
        <taxon>Parmales</taxon>
        <taxon>Triparmaceae</taxon>
        <taxon>Triparma</taxon>
    </lineage>
</organism>
<evidence type="ECO:0000256" key="1">
    <source>
        <dbReference type="ARBA" id="ARBA00004585"/>
    </source>
</evidence>
<evidence type="ECO:0000256" key="4">
    <source>
        <dbReference type="ARBA" id="ARBA00022448"/>
    </source>
</evidence>
<keyword evidence="5" id="KW-0812">Transmembrane</keyword>
<dbReference type="InterPro" id="IPR006845">
    <property type="entry name" value="Pex_N"/>
</dbReference>
<dbReference type="AlphaFoldDB" id="A0A9W7ET07"/>
<evidence type="ECO:0000256" key="5">
    <source>
        <dbReference type="ARBA" id="ARBA00022692"/>
    </source>
</evidence>
<keyword evidence="16" id="KW-1185">Reference proteome</keyword>
<keyword evidence="7" id="KW-0863">Zinc-finger</keyword>
<evidence type="ECO:0000256" key="13">
    <source>
        <dbReference type="ARBA" id="ARBA00029692"/>
    </source>
</evidence>
<dbReference type="EMBL" id="BRXX01000097">
    <property type="protein sequence ID" value="GMH89627.1"/>
    <property type="molecule type" value="Genomic_DNA"/>
</dbReference>
<dbReference type="PANTHER" id="PTHR12888:SF0">
    <property type="entry name" value="PEROXISOME ASSEMBLY PROTEIN 12"/>
    <property type="match status" value="1"/>
</dbReference>
<dbReference type="InterPro" id="IPR013083">
    <property type="entry name" value="Znf_RING/FYVE/PHD"/>
</dbReference>
<name>A0A9W7ET07_9STRA</name>
<feature type="domain" description="Pex N-terminal" evidence="14">
    <location>
        <begin position="90"/>
        <end position="257"/>
    </location>
</feature>
<evidence type="ECO:0000256" key="10">
    <source>
        <dbReference type="ARBA" id="ARBA00022989"/>
    </source>
</evidence>
<dbReference type="SUPFAM" id="SSF57850">
    <property type="entry name" value="RING/U-box"/>
    <property type="match status" value="1"/>
</dbReference>
<evidence type="ECO:0000313" key="16">
    <source>
        <dbReference type="Proteomes" id="UP001165160"/>
    </source>
</evidence>
<evidence type="ECO:0000256" key="8">
    <source>
        <dbReference type="ARBA" id="ARBA00022833"/>
    </source>
</evidence>
<dbReference type="GO" id="GO:1990429">
    <property type="term" value="C:peroxisomal importomer complex"/>
    <property type="evidence" value="ECO:0007669"/>
    <property type="project" value="TreeGrafter"/>
</dbReference>
<keyword evidence="4" id="KW-0813">Transport</keyword>
<keyword evidence="6" id="KW-0479">Metal-binding</keyword>
<keyword evidence="8" id="KW-0862">Zinc</keyword>
<dbReference type="GO" id="GO:0004842">
    <property type="term" value="F:ubiquitin-protein transferase activity"/>
    <property type="evidence" value="ECO:0007669"/>
    <property type="project" value="TreeGrafter"/>
</dbReference>
<gene>
    <name evidence="15" type="ORF">TrVE_jg9229</name>
</gene>
<sequence length="398" mass="44472">MDRWITAIDPLSPLPSFFELHVCNVISKSLQDAVTTYSVKGSTMLYEAIHAHTQRQVVTTNDATSDDEDDTTADTRLQLVELIGEYMGLLALFAAELRSSLNNSASLAETMYGCTRSEIRVENNVKIMAHVSRQTRVKYTVAEWTIKLLSRVAKRKYEQYEQRETNEANPNANEAIPNSAPNRRIRIPTLDQMSRIDSAKKLFRFLYPYLNFTAEGVAFGYQWSYLFGLTVHFSPLLHLANQTVRRLTLNDVRRKKLLSQRVPRPPRSEKLTKALSIAKKGAAVAASIFLLAGWISNARSSLLAARSSSGVGGGASTLPPPTSSLTLLPLSLRNRLSSNSNLCPICSRPRVNPTASPTGYVYCYRCILMHVRENGTDPIMRSTVEEGQLIHLYENEEG</sequence>
<dbReference type="GO" id="GO:0005778">
    <property type="term" value="C:peroxisomal membrane"/>
    <property type="evidence" value="ECO:0007669"/>
    <property type="project" value="UniProtKB-SubCell"/>
</dbReference>
<dbReference type="GO" id="GO:0016558">
    <property type="term" value="P:protein import into peroxisome matrix"/>
    <property type="evidence" value="ECO:0007669"/>
    <property type="project" value="InterPro"/>
</dbReference>
<dbReference type="InterPro" id="IPR017375">
    <property type="entry name" value="PEX12"/>
</dbReference>
<evidence type="ECO:0000256" key="9">
    <source>
        <dbReference type="ARBA" id="ARBA00022927"/>
    </source>
</evidence>
<dbReference type="GO" id="GO:0008270">
    <property type="term" value="F:zinc ion binding"/>
    <property type="evidence" value="ECO:0007669"/>
    <property type="project" value="UniProtKB-KW"/>
</dbReference>
<comment type="pathway">
    <text evidence="2">Protein modification; protein ubiquitination.</text>
</comment>
<evidence type="ECO:0000313" key="15">
    <source>
        <dbReference type="EMBL" id="GMH89627.1"/>
    </source>
</evidence>
<keyword evidence="12" id="KW-0576">Peroxisome</keyword>
<evidence type="ECO:0000256" key="11">
    <source>
        <dbReference type="ARBA" id="ARBA00023136"/>
    </source>
</evidence>
<keyword evidence="9" id="KW-0653">Protein transport</keyword>
<evidence type="ECO:0000256" key="2">
    <source>
        <dbReference type="ARBA" id="ARBA00004906"/>
    </source>
</evidence>